<dbReference type="PROSITE" id="PS51186">
    <property type="entry name" value="GNAT"/>
    <property type="match status" value="1"/>
</dbReference>
<dbReference type="EMBL" id="CP091430">
    <property type="protein sequence ID" value="UVI33644.1"/>
    <property type="molecule type" value="Genomic_DNA"/>
</dbReference>
<dbReference type="RefSeq" id="WP_258389695.1">
    <property type="nucleotide sequence ID" value="NZ_CP091430.1"/>
</dbReference>
<evidence type="ECO:0000256" key="2">
    <source>
        <dbReference type="ARBA" id="ARBA00023315"/>
    </source>
</evidence>
<dbReference type="InterPro" id="IPR050832">
    <property type="entry name" value="Bact_Acetyltransf"/>
</dbReference>
<sequence>MYITLSTNENIDEAASLFDEYRVFYGQDSDLDGAKKFIGDRMENRESVLFLVMDRSENHAIGFCQLYPSFSSISMKRTWILNDLFVREAYRSRGAAKLLLEAARMYGVQTQAKGIALETAMTNDIAQKLYEKNGYEKDTEFFHYFLKI</sequence>
<dbReference type="PANTHER" id="PTHR43877">
    <property type="entry name" value="AMINOALKYLPHOSPHONATE N-ACETYLTRANSFERASE-RELATED-RELATED"/>
    <property type="match status" value="1"/>
</dbReference>
<organism evidence="4 5">
    <name type="scientific">Paenibacillus spongiae</name>
    <dbReference type="NCBI Taxonomy" id="2909671"/>
    <lineage>
        <taxon>Bacteria</taxon>
        <taxon>Bacillati</taxon>
        <taxon>Bacillota</taxon>
        <taxon>Bacilli</taxon>
        <taxon>Bacillales</taxon>
        <taxon>Paenibacillaceae</taxon>
        <taxon>Paenibacillus</taxon>
    </lineage>
</organism>
<dbReference type="Proteomes" id="UP001057877">
    <property type="component" value="Chromosome"/>
</dbReference>
<dbReference type="Pfam" id="PF00583">
    <property type="entry name" value="Acetyltransf_1"/>
    <property type="match status" value="1"/>
</dbReference>
<evidence type="ECO:0000313" key="5">
    <source>
        <dbReference type="Proteomes" id="UP001057877"/>
    </source>
</evidence>
<gene>
    <name evidence="4" type="ORF">L1F29_15320</name>
</gene>
<proteinExistence type="predicted"/>
<keyword evidence="1" id="KW-0808">Transferase</keyword>
<keyword evidence="5" id="KW-1185">Reference proteome</keyword>
<accession>A0ABY5SJ25</accession>
<dbReference type="CDD" id="cd04301">
    <property type="entry name" value="NAT_SF"/>
    <property type="match status" value="1"/>
</dbReference>
<keyword evidence="2" id="KW-0012">Acyltransferase</keyword>
<name>A0ABY5SJ25_9BACL</name>
<feature type="domain" description="N-acetyltransferase" evidence="3">
    <location>
        <begin position="1"/>
        <end position="148"/>
    </location>
</feature>
<dbReference type="SUPFAM" id="SSF55729">
    <property type="entry name" value="Acyl-CoA N-acyltransferases (Nat)"/>
    <property type="match status" value="1"/>
</dbReference>
<reference evidence="4" key="1">
    <citation type="submission" date="2022-01" db="EMBL/GenBank/DDBJ databases">
        <title>Paenibacillus spongiae sp. nov., isolated from marine sponge.</title>
        <authorList>
            <person name="Li Z."/>
            <person name="Zhang M."/>
        </authorList>
    </citation>
    <scope>NUCLEOTIDE SEQUENCE</scope>
    <source>
        <strain evidence="4">PHS-Z3</strain>
    </source>
</reference>
<protein>
    <submittedName>
        <fullName evidence="4">GNAT family N-acetyltransferase</fullName>
    </submittedName>
</protein>
<dbReference type="InterPro" id="IPR000182">
    <property type="entry name" value="GNAT_dom"/>
</dbReference>
<evidence type="ECO:0000259" key="3">
    <source>
        <dbReference type="PROSITE" id="PS51186"/>
    </source>
</evidence>
<dbReference type="InterPro" id="IPR016181">
    <property type="entry name" value="Acyl_CoA_acyltransferase"/>
</dbReference>
<dbReference type="Gene3D" id="3.40.630.30">
    <property type="match status" value="1"/>
</dbReference>
<evidence type="ECO:0000313" key="4">
    <source>
        <dbReference type="EMBL" id="UVI33644.1"/>
    </source>
</evidence>
<evidence type="ECO:0000256" key="1">
    <source>
        <dbReference type="ARBA" id="ARBA00022679"/>
    </source>
</evidence>